<proteinExistence type="predicted"/>
<feature type="region of interest" description="Disordered" evidence="1">
    <location>
        <begin position="20"/>
        <end position="58"/>
    </location>
</feature>
<name>A0ABM9HXY6_9GAMM</name>
<organism evidence="2 3">
    <name type="scientific">Methylocaldum szegediense</name>
    <dbReference type="NCBI Taxonomy" id="73780"/>
    <lineage>
        <taxon>Bacteria</taxon>
        <taxon>Pseudomonadati</taxon>
        <taxon>Pseudomonadota</taxon>
        <taxon>Gammaproteobacteria</taxon>
        <taxon>Methylococcales</taxon>
        <taxon>Methylococcaceae</taxon>
        <taxon>Methylocaldum</taxon>
    </lineage>
</organism>
<accession>A0ABM9HXY6</accession>
<evidence type="ECO:0000256" key="1">
    <source>
        <dbReference type="SAM" id="MobiDB-lite"/>
    </source>
</evidence>
<sequence length="58" mass="6733">MRLALRAVLRTFPFVPDESVHGKAARRMPEKDVRHEPHRSRPRTMRFASLSASYADNL</sequence>
<dbReference type="Proteomes" id="UP001162030">
    <property type="component" value="Chromosome"/>
</dbReference>
<evidence type="ECO:0000313" key="2">
    <source>
        <dbReference type="EMBL" id="CAI8760932.1"/>
    </source>
</evidence>
<gene>
    <name evidence="2" type="ORF">MSZNOR_0843</name>
</gene>
<dbReference type="EMBL" id="OX458333">
    <property type="protein sequence ID" value="CAI8760932.1"/>
    <property type="molecule type" value="Genomic_DNA"/>
</dbReference>
<evidence type="ECO:0000313" key="3">
    <source>
        <dbReference type="Proteomes" id="UP001162030"/>
    </source>
</evidence>
<reference evidence="2 3" key="1">
    <citation type="submission" date="2023-03" db="EMBL/GenBank/DDBJ databases">
        <authorList>
            <person name="Pearce D."/>
        </authorList>
    </citation>
    <scope>NUCLEOTIDE SEQUENCE [LARGE SCALE GENOMIC DNA]</scope>
    <source>
        <strain evidence="2">Msz</strain>
    </source>
</reference>
<protein>
    <submittedName>
        <fullName evidence="2">Uncharacterized protein</fullName>
    </submittedName>
</protein>
<keyword evidence="3" id="KW-1185">Reference proteome</keyword>